<protein>
    <recommendedName>
        <fullName evidence="2">KIB1-4 beta-propeller domain-containing protein</fullName>
    </recommendedName>
</protein>
<keyword evidence="4" id="KW-1185">Reference proteome</keyword>
<dbReference type="Proteomes" id="UP001168877">
    <property type="component" value="Unassembled WGS sequence"/>
</dbReference>
<dbReference type="InterPro" id="IPR005174">
    <property type="entry name" value="KIB1-4_b-propeller"/>
</dbReference>
<dbReference type="Pfam" id="PF03478">
    <property type="entry name" value="Beta-prop_KIB1-4"/>
    <property type="match status" value="1"/>
</dbReference>
<name>A0AA39VUL2_ACESA</name>
<evidence type="ECO:0000256" key="1">
    <source>
        <dbReference type="SAM" id="MobiDB-lite"/>
    </source>
</evidence>
<evidence type="ECO:0000259" key="2">
    <source>
        <dbReference type="Pfam" id="PF03478"/>
    </source>
</evidence>
<evidence type="ECO:0000313" key="4">
    <source>
        <dbReference type="Proteomes" id="UP001168877"/>
    </source>
</evidence>
<comment type="caution">
    <text evidence="3">The sequence shown here is derived from an EMBL/GenBank/DDBJ whole genome shotgun (WGS) entry which is preliminary data.</text>
</comment>
<feature type="region of interest" description="Disordered" evidence="1">
    <location>
        <begin position="1"/>
        <end position="28"/>
    </location>
</feature>
<evidence type="ECO:0000313" key="3">
    <source>
        <dbReference type="EMBL" id="KAK0599604.1"/>
    </source>
</evidence>
<proteinExistence type="predicted"/>
<dbReference type="AlphaFoldDB" id="A0AA39VUL2"/>
<gene>
    <name evidence="3" type="ORF">LWI29_006861</name>
</gene>
<dbReference type="EMBL" id="JAUESC010000003">
    <property type="protein sequence ID" value="KAK0599604.1"/>
    <property type="molecule type" value="Genomic_DNA"/>
</dbReference>
<accession>A0AA39VUL2</accession>
<sequence>MTSTTLKKLPVNRKKIDSTPPPPPPPCSQVRVRWSDLKRDVLYVIFRKLQDYDPGDNNNTIYRCGNVCVSWQSVARSILPRYWLLSNENSCTFFNLFTKRVREISLPEELEGRWFSVSSFGWLLTIGIESPHKIALINPFSPDHIIELPEAIQICNVSYFNRDLRVIMSTNPLDPNCVFVAVSGDFIDITPAFCKLGDESWTIMSKCAWIVRSWGVYEKCDARFYKGEFYSVDHKGNLFRVHLNSSSSFMIHYRCTDWPIPKSQTNEYRTVNYLVELNGDLLLVGRKIGRKKEYENTIGFDVYKWIQDEEEWSADPVKDIGNNVILLGQYSSVTVPAGPDVGDWKSNCIYFKDDVRYLRRPILQHYKDAGVYNIASREIDRLPESWPRWMISRANWLSPM</sequence>
<dbReference type="PANTHER" id="PTHR44259">
    <property type="entry name" value="OS07G0183000 PROTEIN-RELATED"/>
    <property type="match status" value="1"/>
</dbReference>
<reference evidence="3" key="2">
    <citation type="submission" date="2023-06" db="EMBL/GenBank/DDBJ databases">
        <authorList>
            <person name="Swenson N.G."/>
            <person name="Wegrzyn J.L."/>
            <person name="Mcevoy S.L."/>
        </authorList>
    </citation>
    <scope>NUCLEOTIDE SEQUENCE</scope>
    <source>
        <strain evidence="3">NS2018</strain>
        <tissue evidence="3">Leaf</tissue>
    </source>
</reference>
<dbReference type="InterPro" id="IPR050942">
    <property type="entry name" value="F-box_BR-signaling"/>
</dbReference>
<reference evidence="3" key="1">
    <citation type="journal article" date="2022" name="Plant J.">
        <title>Strategies of tolerance reflected in two North American maple genomes.</title>
        <authorList>
            <person name="McEvoy S.L."/>
            <person name="Sezen U.U."/>
            <person name="Trouern-Trend A."/>
            <person name="McMahon S.M."/>
            <person name="Schaberg P.G."/>
            <person name="Yang J."/>
            <person name="Wegrzyn J.L."/>
            <person name="Swenson N.G."/>
        </authorList>
    </citation>
    <scope>NUCLEOTIDE SEQUENCE</scope>
    <source>
        <strain evidence="3">NS2018</strain>
    </source>
</reference>
<feature type="domain" description="KIB1-4 beta-propeller" evidence="2">
    <location>
        <begin position="93"/>
        <end position="373"/>
    </location>
</feature>
<organism evidence="3 4">
    <name type="scientific">Acer saccharum</name>
    <name type="common">Sugar maple</name>
    <dbReference type="NCBI Taxonomy" id="4024"/>
    <lineage>
        <taxon>Eukaryota</taxon>
        <taxon>Viridiplantae</taxon>
        <taxon>Streptophyta</taxon>
        <taxon>Embryophyta</taxon>
        <taxon>Tracheophyta</taxon>
        <taxon>Spermatophyta</taxon>
        <taxon>Magnoliopsida</taxon>
        <taxon>eudicotyledons</taxon>
        <taxon>Gunneridae</taxon>
        <taxon>Pentapetalae</taxon>
        <taxon>rosids</taxon>
        <taxon>malvids</taxon>
        <taxon>Sapindales</taxon>
        <taxon>Sapindaceae</taxon>
        <taxon>Hippocastanoideae</taxon>
        <taxon>Acereae</taxon>
        <taxon>Acer</taxon>
    </lineage>
</organism>